<dbReference type="EMBL" id="JAHRIQ010063360">
    <property type="protein sequence ID" value="MEQ2242141.1"/>
    <property type="molecule type" value="Genomic_DNA"/>
</dbReference>
<evidence type="ECO:0000313" key="1">
    <source>
        <dbReference type="EMBL" id="MEQ2242141.1"/>
    </source>
</evidence>
<organism evidence="1 2">
    <name type="scientific">Ilyodon furcidens</name>
    <name type="common">goldbreast splitfin</name>
    <dbReference type="NCBI Taxonomy" id="33524"/>
    <lineage>
        <taxon>Eukaryota</taxon>
        <taxon>Metazoa</taxon>
        <taxon>Chordata</taxon>
        <taxon>Craniata</taxon>
        <taxon>Vertebrata</taxon>
        <taxon>Euteleostomi</taxon>
        <taxon>Actinopterygii</taxon>
        <taxon>Neopterygii</taxon>
        <taxon>Teleostei</taxon>
        <taxon>Neoteleostei</taxon>
        <taxon>Acanthomorphata</taxon>
        <taxon>Ovalentaria</taxon>
        <taxon>Atherinomorphae</taxon>
        <taxon>Cyprinodontiformes</taxon>
        <taxon>Goodeidae</taxon>
        <taxon>Ilyodon</taxon>
    </lineage>
</organism>
<keyword evidence="2" id="KW-1185">Reference proteome</keyword>
<name>A0ABV0UBN0_9TELE</name>
<reference evidence="1 2" key="1">
    <citation type="submission" date="2021-06" db="EMBL/GenBank/DDBJ databases">
        <authorList>
            <person name="Palmer J.M."/>
        </authorList>
    </citation>
    <scope>NUCLEOTIDE SEQUENCE [LARGE SCALE GENOMIC DNA]</scope>
    <source>
        <strain evidence="2">if_2019</strain>
        <tissue evidence="1">Muscle</tissue>
    </source>
</reference>
<gene>
    <name evidence="1" type="ORF">ILYODFUR_032816</name>
</gene>
<comment type="caution">
    <text evidence="1">The sequence shown here is derived from an EMBL/GenBank/DDBJ whole genome shotgun (WGS) entry which is preliminary data.</text>
</comment>
<dbReference type="Proteomes" id="UP001482620">
    <property type="component" value="Unassembled WGS sequence"/>
</dbReference>
<sequence length="134" mass="15385">MSGSYCEIFLLKRVPSRSQCGVWPIQTAYNQEHWKLKGHSDLLAVFKTAASPVVTDGLQFSLPLFISLPPSCSVNIRLCTARGEKRYGRVSWGRERRMEPNENRGRKKRWKAMNISPSEILKIKNHSCESQTLY</sequence>
<proteinExistence type="predicted"/>
<protein>
    <submittedName>
        <fullName evidence="1">Uncharacterized protein</fullName>
    </submittedName>
</protein>
<accession>A0ABV0UBN0</accession>
<evidence type="ECO:0000313" key="2">
    <source>
        <dbReference type="Proteomes" id="UP001482620"/>
    </source>
</evidence>